<protein>
    <submittedName>
        <fullName evidence="2">Uncharacterized protein</fullName>
    </submittedName>
</protein>
<organism evidence="2 3">
    <name type="scientific">Rehmannia glutinosa</name>
    <name type="common">Chinese foxglove</name>
    <dbReference type="NCBI Taxonomy" id="99300"/>
    <lineage>
        <taxon>Eukaryota</taxon>
        <taxon>Viridiplantae</taxon>
        <taxon>Streptophyta</taxon>
        <taxon>Embryophyta</taxon>
        <taxon>Tracheophyta</taxon>
        <taxon>Spermatophyta</taxon>
        <taxon>Magnoliopsida</taxon>
        <taxon>eudicotyledons</taxon>
        <taxon>Gunneridae</taxon>
        <taxon>Pentapetalae</taxon>
        <taxon>asterids</taxon>
        <taxon>lamiids</taxon>
        <taxon>Lamiales</taxon>
        <taxon>Orobanchaceae</taxon>
        <taxon>Rehmannieae</taxon>
        <taxon>Rehmannia</taxon>
    </lineage>
</organism>
<gene>
    <name evidence="2" type="ORF">DH2020_044187</name>
</gene>
<dbReference type="PANTHER" id="PTHR36741:SF1">
    <property type="entry name" value="OS07G0100500 PROTEIN"/>
    <property type="match status" value="1"/>
</dbReference>
<evidence type="ECO:0000256" key="1">
    <source>
        <dbReference type="SAM" id="MobiDB-lite"/>
    </source>
</evidence>
<reference evidence="2 3" key="1">
    <citation type="journal article" date="2021" name="Comput. Struct. Biotechnol. J.">
        <title>De novo genome assembly of the potent medicinal plant Rehmannia glutinosa using nanopore technology.</title>
        <authorList>
            <person name="Ma L."/>
            <person name="Dong C."/>
            <person name="Song C."/>
            <person name="Wang X."/>
            <person name="Zheng X."/>
            <person name="Niu Y."/>
            <person name="Chen S."/>
            <person name="Feng W."/>
        </authorList>
    </citation>
    <scope>NUCLEOTIDE SEQUENCE [LARGE SCALE GENOMIC DNA]</scope>
    <source>
        <strain evidence="2">DH-2019</strain>
    </source>
</reference>
<accession>A0ABR0UHK6</accession>
<feature type="compositionally biased region" description="Basic and acidic residues" evidence="1">
    <location>
        <begin position="13"/>
        <end position="23"/>
    </location>
</feature>
<feature type="compositionally biased region" description="Basic and acidic residues" evidence="1">
    <location>
        <begin position="691"/>
        <end position="702"/>
    </location>
</feature>
<keyword evidence="3" id="KW-1185">Reference proteome</keyword>
<comment type="caution">
    <text evidence="2">The sequence shown here is derived from an EMBL/GenBank/DDBJ whole genome shotgun (WGS) entry which is preliminary data.</text>
</comment>
<dbReference type="PANTHER" id="PTHR36741">
    <property type="entry name" value="OS07G0100500 PROTEIN"/>
    <property type="match status" value="1"/>
</dbReference>
<feature type="region of interest" description="Disordered" evidence="1">
    <location>
        <begin position="688"/>
        <end position="715"/>
    </location>
</feature>
<proteinExistence type="predicted"/>
<evidence type="ECO:0000313" key="3">
    <source>
        <dbReference type="Proteomes" id="UP001318860"/>
    </source>
</evidence>
<sequence>MADSGERQSANGRRIDDVDRADQISDGEDSVNISPSGAQTSVSASQSVTQRLAEIFVEDGDGDLLLQRSDREDGVLQWLRALDMQVMGACRADERLKPLLKLNVSTGVVEDGLLAHLSQHFEPSEVGFLARCLCVPLVSIRVGKINKQGILLYPTSIRQLPSDRIEVLYARYNVEMGSMYGWNQFKRQLSAYATFVLSATDFEPIVTSVFKSDRTGQFNWEPVLGLNVNLIQLVISLGNLCLTLLPTSDLRISFNGDDGSVERLATLSTEAQCTDVEIEEIPADKSGRSFLLKTSEVSLASTVSSHLRAYLTGSVITSAQASDILSATTADESVDSSSEFHPPQSSFNCQKSSRFRPFGSQGSKTNLIYLGSLSPRSSSFKEGLQKSLSTIKSAAREKLRRRVENYVSCIDIDSLSLASSNSTNPSSSNSFQKDKLPEVNGTLPFSALNFLDVFGKSTELPVSAPEIKLPSSPPSPFSPQYCWCPPVASALQYTIGNPQLPISSAEPFSLPPLSSLLSSAMPSTLLTSKPLLNVAELPPLNFPSFLPEPIVRLPSSQQIPTFTPFICDPIVHIPVIDICSSGQGYLVSAGPSMSTSIPPLVDPLLPNSESTVEKSARETLRMLINSSNQPNPPLLNVLPNVLSSSNGEQNIFAAGSRGLYSGTRDVVAITNSMSTMGLVLLSEKSMGGGIGRDDLIDQKEKPSSSGPSCFDEGID</sequence>
<evidence type="ECO:0000313" key="2">
    <source>
        <dbReference type="EMBL" id="KAK6122064.1"/>
    </source>
</evidence>
<feature type="region of interest" description="Disordered" evidence="1">
    <location>
        <begin position="1"/>
        <end position="45"/>
    </location>
</feature>
<dbReference type="EMBL" id="JABTTQ020002791">
    <property type="protein sequence ID" value="KAK6122064.1"/>
    <property type="molecule type" value="Genomic_DNA"/>
</dbReference>
<dbReference type="Proteomes" id="UP001318860">
    <property type="component" value="Unassembled WGS sequence"/>
</dbReference>
<name>A0ABR0UHK6_REHGL</name>